<dbReference type="SMART" id="SM00062">
    <property type="entry name" value="PBPb"/>
    <property type="match status" value="1"/>
</dbReference>
<reference evidence="4 5" key="1">
    <citation type="submission" date="2020-03" db="EMBL/GenBank/DDBJ databases">
        <authorList>
            <person name="Wang L."/>
            <person name="He N."/>
            <person name="Li Y."/>
            <person name="Fang Y."/>
            <person name="Zhang F."/>
        </authorList>
    </citation>
    <scope>NUCLEOTIDE SEQUENCE [LARGE SCALE GENOMIC DNA]</scope>
    <source>
        <strain evidence="5">hsmgli-8</strain>
    </source>
</reference>
<accession>A0ABX0YFQ3</accession>
<evidence type="ECO:0000256" key="1">
    <source>
        <dbReference type="ARBA" id="ARBA00010333"/>
    </source>
</evidence>
<dbReference type="PANTHER" id="PTHR35936:SF25">
    <property type="entry name" value="ABC TRANSPORTER SUBSTRATE-BINDING PROTEIN"/>
    <property type="match status" value="1"/>
</dbReference>
<protein>
    <submittedName>
        <fullName evidence="4">Transporter substrate-binding domain-containing protein</fullName>
    </submittedName>
</protein>
<feature type="domain" description="Solute-binding protein family 3/N-terminal" evidence="3">
    <location>
        <begin position="24"/>
        <end position="244"/>
    </location>
</feature>
<name>A0ABX0YFQ3_9PSED</name>
<evidence type="ECO:0000259" key="3">
    <source>
        <dbReference type="SMART" id="SM00062"/>
    </source>
</evidence>
<dbReference type="Gene3D" id="3.40.190.10">
    <property type="entry name" value="Periplasmic binding protein-like II"/>
    <property type="match status" value="2"/>
</dbReference>
<dbReference type="RefSeq" id="WP_168083774.1">
    <property type="nucleotide sequence ID" value="NZ_JAAVJI010000004.1"/>
</dbReference>
<keyword evidence="2" id="KW-0732">Signal</keyword>
<dbReference type="Proteomes" id="UP000746535">
    <property type="component" value="Unassembled WGS sequence"/>
</dbReference>
<evidence type="ECO:0000256" key="2">
    <source>
        <dbReference type="ARBA" id="ARBA00022729"/>
    </source>
</evidence>
<dbReference type="PANTHER" id="PTHR35936">
    <property type="entry name" value="MEMBRANE-BOUND LYTIC MUREIN TRANSGLYCOSYLASE F"/>
    <property type="match status" value="1"/>
</dbReference>
<comment type="caution">
    <text evidence="4">The sequence shown here is derived from an EMBL/GenBank/DDBJ whole genome shotgun (WGS) entry which is preliminary data.</text>
</comment>
<keyword evidence="5" id="KW-1185">Reference proteome</keyword>
<evidence type="ECO:0000313" key="4">
    <source>
        <dbReference type="EMBL" id="NJP01209.1"/>
    </source>
</evidence>
<gene>
    <name evidence="4" type="ORF">HBH25_10065</name>
</gene>
<organism evidence="4 5">
    <name type="scientific">Pseudomonas quercus</name>
    <dbReference type="NCBI Taxonomy" id="2722792"/>
    <lineage>
        <taxon>Bacteria</taxon>
        <taxon>Pseudomonadati</taxon>
        <taxon>Pseudomonadota</taxon>
        <taxon>Gammaproteobacteria</taxon>
        <taxon>Pseudomonadales</taxon>
        <taxon>Pseudomonadaceae</taxon>
        <taxon>Pseudomonas</taxon>
    </lineage>
</organism>
<dbReference type="InterPro" id="IPR001638">
    <property type="entry name" value="Solute-binding_3/MltF_N"/>
</dbReference>
<comment type="similarity">
    <text evidence="1">Belongs to the bacterial solute-binding protein 3 family.</text>
</comment>
<dbReference type="EMBL" id="JAAVJI010000004">
    <property type="protein sequence ID" value="NJP01209.1"/>
    <property type="molecule type" value="Genomic_DNA"/>
</dbReference>
<evidence type="ECO:0000313" key="5">
    <source>
        <dbReference type="Proteomes" id="UP000746535"/>
    </source>
</evidence>
<dbReference type="Pfam" id="PF00497">
    <property type="entry name" value="SBP_bac_3"/>
    <property type="match status" value="1"/>
</dbReference>
<dbReference type="SUPFAM" id="SSF53850">
    <property type="entry name" value="Periplasmic binding protein-like II"/>
    <property type="match status" value="1"/>
</dbReference>
<proteinExistence type="inferred from homology"/>
<sequence>MQGLLRGVTLLVLLAIAPGSGATTLRLAADRWPPYVDSLLPDSGIATAIVTAALARAGFASEFQQVPWARAIQGLGDGRYDVLVTVWYDPARTQIGQYSDGYLLNRILFWRKRGADIHFDRDLAALQDYSIAVSRGYAYSPAFTQDEHLHKVPVRNFAMGLEMLVAGRVDLAIEDERVGRYVLGQQAVPLQYQVEPMPVPLAEPDLRILVSLKNPDHEKIVQGFNRAIAAMKADGTLRAMTHTP</sequence>